<dbReference type="STRING" id="796937.HMPREF9630_00124"/>
<evidence type="ECO:0000313" key="5">
    <source>
        <dbReference type="Proteomes" id="UP000006437"/>
    </source>
</evidence>
<evidence type="ECO:0008006" key="6">
    <source>
        <dbReference type="Google" id="ProtNLM"/>
    </source>
</evidence>
<gene>
    <name evidence="3" type="ORF">HMPREF9628_00329</name>
    <name evidence="2" type="ORF">HMPREF9629_00264</name>
</gene>
<proteinExistence type="predicted"/>
<reference evidence="3 4" key="2">
    <citation type="submission" date="2011-08" db="EMBL/GenBank/DDBJ databases">
        <title>The Genome Sequence of Eubacteriaceae bacterium CM5.</title>
        <authorList>
            <consortium name="The Broad Institute Genome Sequencing Platform"/>
            <person name="Earl A."/>
            <person name="Ward D."/>
            <person name="Feldgarden M."/>
            <person name="Gevers D."/>
            <person name="Sizova M."/>
            <person name="Hazen A."/>
            <person name="Epstein S."/>
            <person name="Young S.K."/>
            <person name="Zeng Q."/>
            <person name="Gargeya S."/>
            <person name="Fitzgerald M."/>
            <person name="Haas B."/>
            <person name="Abouelleil A."/>
            <person name="Alvarado L."/>
            <person name="Arachchi H.M."/>
            <person name="Berlin A."/>
            <person name="Brown A."/>
            <person name="Chapman S.B."/>
            <person name="Chen Z."/>
            <person name="Dunbar C."/>
            <person name="Freedman E."/>
            <person name="Gearin G."/>
            <person name="Gellesch M."/>
            <person name="Goldberg J."/>
            <person name="Griggs A."/>
            <person name="Gujja S."/>
            <person name="Heiman D."/>
            <person name="Howarth C."/>
            <person name="Larson L."/>
            <person name="Lui A."/>
            <person name="MacDonald P.J.P."/>
            <person name="Montmayeur A."/>
            <person name="Murphy C."/>
            <person name="Neiman D."/>
            <person name="Pearson M."/>
            <person name="Priest M."/>
            <person name="Roberts A."/>
            <person name="Saif S."/>
            <person name="Shea T."/>
            <person name="Shenoy N."/>
            <person name="Sisk P."/>
            <person name="Stolte C."/>
            <person name="Sykes S."/>
            <person name="Wortman J."/>
            <person name="Nusbaum C."/>
            <person name="Birren B."/>
        </authorList>
    </citation>
    <scope>NUCLEOTIDE SEQUENCE [LARGE SCALE GENOMIC DNA]</scope>
    <source>
        <strain evidence="3 4">CM5</strain>
    </source>
</reference>
<dbReference type="HOGENOM" id="CLU_2397014_0_0_9"/>
<evidence type="ECO:0000256" key="1">
    <source>
        <dbReference type="SAM" id="Phobius"/>
    </source>
</evidence>
<comment type="caution">
    <text evidence="3">The sequence shown here is derived from an EMBL/GenBank/DDBJ whole genome shotgun (WGS) entry which is preliminary data.</text>
</comment>
<accession>G9X122</accession>
<evidence type="ECO:0000313" key="3">
    <source>
        <dbReference type="EMBL" id="EHL19095.1"/>
    </source>
</evidence>
<dbReference type="RefSeq" id="WP_009524501.1">
    <property type="nucleotide sequence ID" value="NZ_JBQMYE010000033.1"/>
</dbReference>
<evidence type="ECO:0000313" key="4">
    <source>
        <dbReference type="Proteomes" id="UP000003379"/>
    </source>
</evidence>
<dbReference type="Proteomes" id="UP000003379">
    <property type="component" value="Unassembled WGS sequence"/>
</dbReference>
<accession>G9XD90</accession>
<dbReference type="Proteomes" id="UP000006437">
    <property type="component" value="Unassembled WGS sequence"/>
</dbReference>
<name>G9XD90_9FIRM</name>
<feature type="transmembrane region" description="Helical" evidence="1">
    <location>
        <begin position="15"/>
        <end position="48"/>
    </location>
</feature>
<protein>
    <recommendedName>
        <fullName evidence="6">PF04304 family protein</fullName>
    </recommendedName>
</protein>
<keyword evidence="1" id="KW-0812">Transmembrane</keyword>
<keyword evidence="1" id="KW-1133">Transmembrane helix</keyword>
<evidence type="ECO:0000313" key="2">
    <source>
        <dbReference type="EMBL" id="EHL14715.1"/>
    </source>
</evidence>
<reference evidence="2 5" key="1">
    <citation type="submission" date="2011-08" db="EMBL/GenBank/DDBJ databases">
        <title>The Genome Sequence of Eubacteriaceae bacterium ACC19a.</title>
        <authorList>
            <consortium name="The Broad Institute Genome Sequencing Platform"/>
            <person name="Earl A."/>
            <person name="Ward D."/>
            <person name="Feldgarden M."/>
            <person name="Gevers D."/>
            <person name="Sizova M."/>
            <person name="Hazen A."/>
            <person name="Epstein S."/>
            <person name="Young S.K."/>
            <person name="Zeng Q."/>
            <person name="Gargeya S."/>
            <person name="Fitzgerald M."/>
            <person name="Haas B."/>
            <person name="Abouelleil A."/>
            <person name="Alvarado L."/>
            <person name="Arachchi H.M."/>
            <person name="Berlin A."/>
            <person name="Brown A."/>
            <person name="Chapman S.B."/>
            <person name="Chen Z."/>
            <person name="Dunbar C."/>
            <person name="Freedman E."/>
            <person name="Gearin G."/>
            <person name="Gellesch M."/>
            <person name="Goldberg J."/>
            <person name="Griggs A."/>
            <person name="Gujja S."/>
            <person name="Heiman D."/>
            <person name="Howarth C."/>
            <person name="Larson L."/>
            <person name="Lui A."/>
            <person name="MacDonald P.J.P."/>
            <person name="Montmayeur A."/>
            <person name="Murphy C."/>
            <person name="Neiman D."/>
            <person name="Pearson M."/>
            <person name="Priest M."/>
            <person name="Roberts A."/>
            <person name="Saif S."/>
            <person name="Shea T."/>
            <person name="Shenoy N."/>
            <person name="Sisk P."/>
            <person name="Stolte C."/>
            <person name="Sykes S."/>
            <person name="Wortman J."/>
            <person name="Nusbaum C."/>
            <person name="Birren B."/>
        </authorList>
    </citation>
    <scope>NUCLEOTIDE SEQUENCE [LARGE SCALE GENOMIC DNA]</scope>
    <source>
        <strain evidence="2 5">ACC19a</strain>
    </source>
</reference>
<sequence>MKINIRNGVFRKSLGIFFIILGIIGGMLPIMPGFIFFMTGLSLISLDFERDVRKSIRKYKCHKNRFKFLKEVIFSAFINMRKGLFGLFVKKQV</sequence>
<organism evidence="3 4">
    <name type="scientific">Peptoanaerobacter stomatis</name>
    <dbReference type="NCBI Taxonomy" id="796937"/>
    <lineage>
        <taxon>Bacteria</taxon>
        <taxon>Bacillati</taxon>
        <taxon>Bacillota</taxon>
        <taxon>Clostridia</taxon>
        <taxon>Peptostreptococcales</taxon>
        <taxon>Filifactoraceae</taxon>
        <taxon>Peptoanaerobacter</taxon>
    </lineage>
</organism>
<dbReference type="EMBL" id="AFZE01000023">
    <property type="protein sequence ID" value="EHL14715.1"/>
    <property type="molecule type" value="Genomic_DNA"/>
</dbReference>
<dbReference type="EMBL" id="AFZG01000030">
    <property type="protein sequence ID" value="EHL19095.1"/>
    <property type="molecule type" value="Genomic_DNA"/>
</dbReference>
<keyword evidence="1" id="KW-0472">Membrane</keyword>
<dbReference type="AlphaFoldDB" id="G9XD90"/>